<keyword evidence="1" id="KW-0805">Transcription regulation</keyword>
<dbReference type="CDD" id="cd01392">
    <property type="entry name" value="HTH_LacI"/>
    <property type="match status" value="1"/>
</dbReference>
<dbReference type="PROSITE" id="PS00356">
    <property type="entry name" value="HTH_LACI_1"/>
    <property type="match status" value="1"/>
</dbReference>
<organism evidence="5 6">
    <name type="scientific">Cellulosimicrobium arenosum</name>
    <dbReference type="NCBI Taxonomy" id="2708133"/>
    <lineage>
        <taxon>Bacteria</taxon>
        <taxon>Bacillati</taxon>
        <taxon>Actinomycetota</taxon>
        <taxon>Actinomycetes</taxon>
        <taxon>Micrococcales</taxon>
        <taxon>Promicromonosporaceae</taxon>
        <taxon>Cellulosimicrobium</taxon>
    </lineage>
</organism>
<dbReference type="Pfam" id="PF13377">
    <property type="entry name" value="Peripla_BP_3"/>
    <property type="match status" value="1"/>
</dbReference>
<evidence type="ECO:0000256" key="2">
    <source>
        <dbReference type="ARBA" id="ARBA00023125"/>
    </source>
</evidence>
<dbReference type="GO" id="GO:0003700">
    <property type="term" value="F:DNA-binding transcription factor activity"/>
    <property type="evidence" value="ECO:0007669"/>
    <property type="project" value="TreeGrafter"/>
</dbReference>
<comment type="caution">
    <text evidence="5">The sequence shown here is derived from an EMBL/GenBank/DDBJ whole genome shotgun (WGS) entry which is preliminary data.</text>
</comment>
<evidence type="ECO:0000256" key="3">
    <source>
        <dbReference type="ARBA" id="ARBA00023163"/>
    </source>
</evidence>
<protein>
    <submittedName>
        <fullName evidence="5">PmoA family protein</fullName>
    </submittedName>
</protein>
<gene>
    <name evidence="5" type="ORF">IF651_10075</name>
</gene>
<evidence type="ECO:0000259" key="4">
    <source>
        <dbReference type="PROSITE" id="PS50932"/>
    </source>
</evidence>
<dbReference type="PRINTS" id="PR00036">
    <property type="entry name" value="HTHLACI"/>
</dbReference>
<reference evidence="5" key="2">
    <citation type="submission" date="2020-09" db="EMBL/GenBank/DDBJ databases">
        <authorList>
            <person name="Yu Y."/>
        </authorList>
    </citation>
    <scope>NUCLEOTIDE SEQUENCE</scope>
    <source>
        <strain evidence="5">KCTC 49039</strain>
    </source>
</reference>
<dbReference type="SUPFAM" id="SSF53822">
    <property type="entry name" value="Periplasmic binding protein-like I"/>
    <property type="match status" value="1"/>
</dbReference>
<reference evidence="5" key="1">
    <citation type="journal article" date="2018" name="Curr. Microbiol.">
        <title>Cellulosimicrobium arenosum sp. nov., Isolated from Marine Sediment Sand.</title>
        <authorList>
            <person name="Oh M."/>
            <person name="Kim J.H."/>
            <person name="Yoon J.H."/>
            <person name="Schumann P."/>
            <person name="Kim W."/>
        </authorList>
    </citation>
    <scope>NUCLEOTIDE SEQUENCE</scope>
    <source>
        <strain evidence="5">KCTC 49039</strain>
    </source>
</reference>
<name>A0A927GA00_9MICO</name>
<dbReference type="Proteomes" id="UP000610846">
    <property type="component" value="Unassembled WGS sequence"/>
</dbReference>
<sequence>MPEARQRRAVQRGAAHRAVTIADVAVAAGVSRATVSRVMNGRSTVDVTISERVREAAQALKYRPSTTARSLSLGRTNTVALVVPDLGNPLFQQVLHGVTNAAAPAGYRVLLADTAEDPTDEAAIALEARLRCDALVLVSPRMPDAELAALIPNVAPVVLVNREIPGTEDVPCLVVDYAFAAEQVAEHLHSLGHRRIAYLAGPPGSASDALRRTGLRRVLDRHHDIELVDLPAGPDIAAGHGAVDEVLAARPTAVVAYNDLVAFGLLAGLNEAGVAVPKDISVAGFDDIDLARYATPSLTTVAVPQAELGRHAWKELSALIESTGHPSRATRFEPRLEVRASTGPVPRQVASARTAPRPSAPVTVVAEPAGVLPTTHAVRWSPEGDSVVLRCGDLRLAAYQQGDRLPPVHSPRSHLHPVHTLAGVPLTDSGPVDHRHHYGASMAVADVNGTSYWGGRTFVTDVGPTLLPNHGRQISRSLLVDPVQTHLLYDAVRWHDEHGVPQLEEERRLDARVIDDSTWVLDWRSTLRADRGALIIGSPATNGRPGAGYGGYFWRLPTTGSVEVLSATGTGEALAHGGSSPWVAFVQQHPTHATTLLLVQHGEPLPWFLRASEYPGAGPALAWDEPRTIPADSSFETGAAAVLVDRALELDEAAVLAEQVR</sequence>
<keyword evidence="2" id="KW-0238">DNA-binding</keyword>
<dbReference type="InterPro" id="IPR000843">
    <property type="entry name" value="HTH_LacI"/>
</dbReference>
<evidence type="ECO:0000313" key="5">
    <source>
        <dbReference type="EMBL" id="MBD8079398.1"/>
    </source>
</evidence>
<dbReference type="AlphaFoldDB" id="A0A927GA00"/>
<dbReference type="InterPro" id="IPR046335">
    <property type="entry name" value="LacI/GalR-like_sensor"/>
</dbReference>
<dbReference type="InterPro" id="IPR010982">
    <property type="entry name" value="Lambda_DNA-bd_dom_sf"/>
</dbReference>
<dbReference type="InterPro" id="IPR029475">
    <property type="entry name" value="DUF6807"/>
</dbReference>
<dbReference type="Pfam" id="PF00356">
    <property type="entry name" value="LacI"/>
    <property type="match status" value="1"/>
</dbReference>
<dbReference type="Pfam" id="PF14100">
    <property type="entry name" value="DUF6807"/>
    <property type="match status" value="1"/>
</dbReference>
<keyword evidence="3" id="KW-0804">Transcription</keyword>
<dbReference type="SMART" id="SM00354">
    <property type="entry name" value="HTH_LACI"/>
    <property type="match status" value="1"/>
</dbReference>
<evidence type="ECO:0000256" key="1">
    <source>
        <dbReference type="ARBA" id="ARBA00023015"/>
    </source>
</evidence>
<keyword evidence="6" id="KW-1185">Reference proteome</keyword>
<dbReference type="GO" id="GO:0000976">
    <property type="term" value="F:transcription cis-regulatory region binding"/>
    <property type="evidence" value="ECO:0007669"/>
    <property type="project" value="TreeGrafter"/>
</dbReference>
<proteinExistence type="predicted"/>
<dbReference type="RefSeq" id="WP_191828984.1">
    <property type="nucleotide sequence ID" value="NZ_JACYHB010000007.1"/>
</dbReference>
<dbReference type="SUPFAM" id="SSF47413">
    <property type="entry name" value="lambda repressor-like DNA-binding domains"/>
    <property type="match status" value="1"/>
</dbReference>
<dbReference type="PANTHER" id="PTHR30146">
    <property type="entry name" value="LACI-RELATED TRANSCRIPTIONAL REPRESSOR"/>
    <property type="match status" value="1"/>
</dbReference>
<evidence type="ECO:0000313" key="6">
    <source>
        <dbReference type="Proteomes" id="UP000610846"/>
    </source>
</evidence>
<feature type="domain" description="HTH lacI-type" evidence="4">
    <location>
        <begin position="19"/>
        <end position="73"/>
    </location>
</feature>
<dbReference type="EMBL" id="JACYHB010000007">
    <property type="protein sequence ID" value="MBD8079398.1"/>
    <property type="molecule type" value="Genomic_DNA"/>
</dbReference>
<dbReference type="CDD" id="cd06267">
    <property type="entry name" value="PBP1_LacI_sugar_binding-like"/>
    <property type="match status" value="1"/>
</dbReference>
<accession>A0A927GA00</accession>
<dbReference type="Gene3D" id="1.10.260.40">
    <property type="entry name" value="lambda repressor-like DNA-binding domains"/>
    <property type="match status" value="1"/>
</dbReference>
<dbReference type="InterPro" id="IPR028082">
    <property type="entry name" value="Peripla_BP_I"/>
</dbReference>
<dbReference type="PANTHER" id="PTHR30146:SF155">
    <property type="entry name" value="ALANINE RACEMASE"/>
    <property type="match status" value="1"/>
</dbReference>
<dbReference type="Gene3D" id="3.40.50.2300">
    <property type="match status" value="2"/>
</dbReference>
<dbReference type="PROSITE" id="PS50932">
    <property type="entry name" value="HTH_LACI_2"/>
    <property type="match status" value="1"/>
</dbReference>